<dbReference type="InterPro" id="IPR038525">
    <property type="entry name" value="ATR13_sf"/>
</dbReference>
<evidence type="ECO:0000313" key="3">
    <source>
        <dbReference type="Proteomes" id="UP001162060"/>
    </source>
</evidence>
<evidence type="ECO:0000256" key="1">
    <source>
        <dbReference type="SAM" id="SignalP"/>
    </source>
</evidence>
<gene>
    <name evidence="2" type="ORF">PM001_LOCUS12921</name>
</gene>
<proteinExistence type="predicted"/>
<organism evidence="2 3">
    <name type="scientific">Peronospora matthiolae</name>
    <dbReference type="NCBI Taxonomy" id="2874970"/>
    <lineage>
        <taxon>Eukaryota</taxon>
        <taxon>Sar</taxon>
        <taxon>Stramenopiles</taxon>
        <taxon>Oomycota</taxon>
        <taxon>Peronosporomycetes</taxon>
        <taxon>Peronosporales</taxon>
        <taxon>Peronosporaceae</taxon>
        <taxon>Peronospora</taxon>
    </lineage>
</organism>
<dbReference type="EMBL" id="CAKLBY020000115">
    <property type="protein sequence ID" value="CAK7927771.1"/>
    <property type="molecule type" value="Genomic_DNA"/>
</dbReference>
<dbReference type="Proteomes" id="UP001162060">
    <property type="component" value="Unassembled WGS sequence"/>
</dbReference>
<protein>
    <submittedName>
        <fullName evidence="2">Uncharacterized protein</fullName>
    </submittedName>
</protein>
<evidence type="ECO:0000313" key="2">
    <source>
        <dbReference type="EMBL" id="CAK7927771.1"/>
    </source>
</evidence>
<comment type="caution">
    <text evidence="2">The sequence shown here is derived from an EMBL/GenBank/DDBJ whole genome shotgun (WGS) entry which is preliminary data.</text>
</comment>
<sequence length="172" mass="19365">MHLFHAVLLPGIIVFVSNGILLHAGALHEDEMGVLAGRQLRSAIGRLGVSLFAEEFANEIGIINGRATVIPDEEYGNHFRNQDPLDVLFGELLGDEKSFKRLSKKRDIYTRMLAAHQQHVAEVNLQYSNVFDFLEKTFRPSLIQRIADELKKNKDAGAKSFAEAIEDRLNHE</sequence>
<dbReference type="Pfam" id="PF16829">
    <property type="entry name" value="ATR13"/>
    <property type="match status" value="1"/>
</dbReference>
<feature type="chain" id="PRO_5043965376" evidence="1">
    <location>
        <begin position="20"/>
        <end position="172"/>
    </location>
</feature>
<accession>A0AAV1TZD5</accession>
<dbReference type="Gene3D" id="1.25.40.640">
    <property type="entry name" value="Avirulence protein ATR13"/>
    <property type="match status" value="1"/>
</dbReference>
<keyword evidence="1" id="KW-0732">Signal</keyword>
<name>A0AAV1TZD5_9STRA</name>
<reference evidence="2" key="1">
    <citation type="submission" date="2024-01" db="EMBL/GenBank/DDBJ databases">
        <authorList>
            <person name="Webb A."/>
        </authorList>
    </citation>
    <scope>NUCLEOTIDE SEQUENCE</scope>
    <source>
        <strain evidence="2">Pm1</strain>
    </source>
</reference>
<dbReference type="AlphaFoldDB" id="A0AAV1TZD5"/>
<feature type="signal peptide" evidence="1">
    <location>
        <begin position="1"/>
        <end position="19"/>
    </location>
</feature>
<dbReference type="InterPro" id="IPR031791">
    <property type="entry name" value="ATR13"/>
</dbReference>